<comment type="caution">
    <text evidence="7">The sequence shown here is derived from an EMBL/GenBank/DDBJ whole genome shotgun (WGS) entry which is preliminary data.</text>
</comment>
<name>A0AAV9B6K8_ACOGR</name>
<evidence type="ECO:0000256" key="5">
    <source>
        <dbReference type="ARBA" id="ARBA00022989"/>
    </source>
</evidence>
<keyword evidence="3" id="KW-1003">Cell membrane</keyword>
<evidence type="ECO:0000256" key="4">
    <source>
        <dbReference type="ARBA" id="ARBA00022692"/>
    </source>
</evidence>
<evidence type="ECO:0000256" key="1">
    <source>
        <dbReference type="ARBA" id="ARBA00004651"/>
    </source>
</evidence>
<reference evidence="7" key="1">
    <citation type="journal article" date="2023" name="Nat. Commun.">
        <title>Diploid and tetraploid genomes of Acorus and the evolution of monocots.</title>
        <authorList>
            <person name="Ma L."/>
            <person name="Liu K.W."/>
            <person name="Li Z."/>
            <person name="Hsiao Y.Y."/>
            <person name="Qi Y."/>
            <person name="Fu T."/>
            <person name="Tang G.D."/>
            <person name="Zhang D."/>
            <person name="Sun W.H."/>
            <person name="Liu D.K."/>
            <person name="Li Y."/>
            <person name="Chen G.Z."/>
            <person name="Liu X.D."/>
            <person name="Liao X.Y."/>
            <person name="Jiang Y.T."/>
            <person name="Yu X."/>
            <person name="Hao Y."/>
            <person name="Huang J."/>
            <person name="Zhao X.W."/>
            <person name="Ke S."/>
            <person name="Chen Y.Y."/>
            <person name="Wu W.L."/>
            <person name="Hsu J.L."/>
            <person name="Lin Y.F."/>
            <person name="Huang M.D."/>
            <person name="Li C.Y."/>
            <person name="Huang L."/>
            <person name="Wang Z.W."/>
            <person name="Zhao X."/>
            <person name="Zhong W.Y."/>
            <person name="Peng D.H."/>
            <person name="Ahmad S."/>
            <person name="Lan S."/>
            <person name="Zhang J.S."/>
            <person name="Tsai W.C."/>
            <person name="Van de Peer Y."/>
            <person name="Liu Z.J."/>
        </authorList>
    </citation>
    <scope>NUCLEOTIDE SEQUENCE</scope>
    <source>
        <strain evidence="7">SCP</strain>
    </source>
</reference>
<dbReference type="GO" id="GO:0022857">
    <property type="term" value="F:transmembrane transporter activity"/>
    <property type="evidence" value="ECO:0007669"/>
    <property type="project" value="InterPro"/>
</dbReference>
<dbReference type="Pfam" id="PF04632">
    <property type="entry name" value="FUSC"/>
    <property type="match status" value="1"/>
</dbReference>
<reference evidence="7" key="2">
    <citation type="submission" date="2023-06" db="EMBL/GenBank/DDBJ databases">
        <authorList>
            <person name="Ma L."/>
            <person name="Liu K.-W."/>
            <person name="Li Z."/>
            <person name="Hsiao Y.-Y."/>
            <person name="Qi Y."/>
            <person name="Fu T."/>
            <person name="Tang G."/>
            <person name="Zhang D."/>
            <person name="Sun W.-H."/>
            <person name="Liu D.-K."/>
            <person name="Li Y."/>
            <person name="Chen G.-Z."/>
            <person name="Liu X.-D."/>
            <person name="Liao X.-Y."/>
            <person name="Jiang Y.-T."/>
            <person name="Yu X."/>
            <person name="Hao Y."/>
            <person name="Huang J."/>
            <person name="Zhao X.-W."/>
            <person name="Ke S."/>
            <person name="Chen Y.-Y."/>
            <person name="Wu W.-L."/>
            <person name="Hsu J.-L."/>
            <person name="Lin Y.-F."/>
            <person name="Huang M.-D."/>
            <person name="Li C.-Y."/>
            <person name="Huang L."/>
            <person name="Wang Z.-W."/>
            <person name="Zhao X."/>
            <person name="Zhong W.-Y."/>
            <person name="Peng D.-H."/>
            <person name="Ahmad S."/>
            <person name="Lan S."/>
            <person name="Zhang J.-S."/>
            <person name="Tsai W.-C."/>
            <person name="Van De Peer Y."/>
            <person name="Liu Z.-J."/>
        </authorList>
    </citation>
    <scope>NUCLEOTIDE SEQUENCE</scope>
    <source>
        <strain evidence="7">SCP</strain>
        <tissue evidence="7">Leaves</tissue>
    </source>
</reference>
<evidence type="ECO:0000256" key="2">
    <source>
        <dbReference type="ARBA" id="ARBA00022448"/>
    </source>
</evidence>
<dbReference type="EMBL" id="JAUJYN010000005">
    <property type="protein sequence ID" value="KAK1272111.1"/>
    <property type="molecule type" value="Genomic_DNA"/>
</dbReference>
<sequence>MYGQAGATAAMVSALIVLGRRNYSTPTQFTIMRISETFIGLFCSVLVDLVSRPTRASTLAKNQVRKCLASLRECVGAIQSLEIREQQKKLSRDIGQLCKFIEEAEAEPNFWFLPFPGAFYKKALNSLSKASEFLLFMTYVKKNEEFISEDLEVFVEEGSSKERRQVLGMEEEEMERILNGFLEHGWEVTKRTEAKGGEEGSGREMVLRLSALGFCIHGLMRGTREIELGLQELLQKENPSSHINLCEIYYKIQEVNV</sequence>
<dbReference type="InterPro" id="IPR006726">
    <property type="entry name" value="PHBA_efflux_AaeB/fusaric-R"/>
</dbReference>
<keyword evidence="4" id="KW-0812">Transmembrane</keyword>
<evidence type="ECO:0000256" key="3">
    <source>
        <dbReference type="ARBA" id="ARBA00022475"/>
    </source>
</evidence>
<protein>
    <submittedName>
        <fullName evidence="7">Uncharacterized protein</fullName>
    </submittedName>
</protein>
<comment type="subcellular location">
    <subcellularLocation>
        <location evidence="1">Cell membrane</location>
        <topology evidence="1">Multi-pass membrane protein</topology>
    </subcellularLocation>
</comment>
<organism evidence="7 8">
    <name type="scientific">Acorus gramineus</name>
    <name type="common">Dwarf sweet flag</name>
    <dbReference type="NCBI Taxonomy" id="55184"/>
    <lineage>
        <taxon>Eukaryota</taxon>
        <taxon>Viridiplantae</taxon>
        <taxon>Streptophyta</taxon>
        <taxon>Embryophyta</taxon>
        <taxon>Tracheophyta</taxon>
        <taxon>Spermatophyta</taxon>
        <taxon>Magnoliopsida</taxon>
        <taxon>Liliopsida</taxon>
        <taxon>Acoraceae</taxon>
        <taxon>Acorus</taxon>
    </lineage>
</organism>
<accession>A0AAV9B6K8</accession>
<keyword evidence="6" id="KW-0472">Membrane</keyword>
<proteinExistence type="predicted"/>
<dbReference type="GO" id="GO:0005886">
    <property type="term" value="C:plasma membrane"/>
    <property type="evidence" value="ECO:0007669"/>
    <property type="project" value="UniProtKB-SubCell"/>
</dbReference>
<keyword evidence="2" id="KW-0813">Transport</keyword>
<keyword evidence="8" id="KW-1185">Reference proteome</keyword>
<dbReference type="AlphaFoldDB" id="A0AAV9B6K8"/>
<dbReference type="PANTHER" id="PTHR30509:SF9">
    <property type="entry name" value="MULTIDRUG RESISTANCE PROTEIN MDTO"/>
    <property type="match status" value="1"/>
</dbReference>
<dbReference type="PANTHER" id="PTHR30509">
    <property type="entry name" value="P-HYDROXYBENZOIC ACID EFFLUX PUMP SUBUNIT-RELATED"/>
    <property type="match status" value="1"/>
</dbReference>
<keyword evidence="5" id="KW-1133">Transmembrane helix</keyword>
<dbReference type="Proteomes" id="UP001179952">
    <property type="component" value="Unassembled WGS sequence"/>
</dbReference>
<evidence type="ECO:0000313" key="7">
    <source>
        <dbReference type="EMBL" id="KAK1272111.1"/>
    </source>
</evidence>
<gene>
    <name evidence="7" type="ORF">QJS04_geneDACA023481</name>
</gene>
<evidence type="ECO:0000313" key="8">
    <source>
        <dbReference type="Proteomes" id="UP001179952"/>
    </source>
</evidence>
<evidence type="ECO:0000256" key="6">
    <source>
        <dbReference type="ARBA" id="ARBA00023136"/>
    </source>
</evidence>